<accession>A0ABP4JWW4</accession>
<evidence type="ECO:0000256" key="1">
    <source>
        <dbReference type="SAM" id="MobiDB-lite"/>
    </source>
</evidence>
<evidence type="ECO:0000313" key="3">
    <source>
        <dbReference type="Proteomes" id="UP001500973"/>
    </source>
</evidence>
<protein>
    <submittedName>
        <fullName evidence="2">Uncharacterized protein</fullName>
    </submittedName>
</protein>
<gene>
    <name evidence="2" type="ORF">GCM10009601_57150</name>
</gene>
<name>A0ABP4JWW4_9ACTN</name>
<keyword evidence="3" id="KW-1185">Reference proteome</keyword>
<reference evidence="3" key="1">
    <citation type="journal article" date="2019" name="Int. J. Syst. Evol. Microbiol.">
        <title>The Global Catalogue of Microorganisms (GCM) 10K type strain sequencing project: providing services to taxonomists for standard genome sequencing and annotation.</title>
        <authorList>
            <consortium name="The Broad Institute Genomics Platform"/>
            <consortium name="The Broad Institute Genome Sequencing Center for Infectious Disease"/>
            <person name="Wu L."/>
            <person name="Ma J."/>
        </authorList>
    </citation>
    <scope>NUCLEOTIDE SEQUENCE [LARGE SCALE GENOMIC DNA]</scope>
    <source>
        <strain evidence="3">JCM 11756</strain>
    </source>
</reference>
<feature type="region of interest" description="Disordered" evidence="1">
    <location>
        <begin position="32"/>
        <end position="63"/>
    </location>
</feature>
<dbReference type="Proteomes" id="UP001500973">
    <property type="component" value="Unassembled WGS sequence"/>
</dbReference>
<dbReference type="EMBL" id="BAAAIZ010000111">
    <property type="protein sequence ID" value="GAA1433804.1"/>
    <property type="molecule type" value="Genomic_DNA"/>
</dbReference>
<comment type="caution">
    <text evidence="2">The sequence shown here is derived from an EMBL/GenBank/DDBJ whole genome shotgun (WGS) entry which is preliminary data.</text>
</comment>
<sequence>MTRSRAEAAGPSGSTTVSRICIAVSGPFCAGAEKPPTPHEHVGQYCPASSHLTPTTRPPLRNK</sequence>
<proteinExistence type="predicted"/>
<organism evidence="2 3">
    <name type="scientific">Streptomyces thermospinosisporus</name>
    <dbReference type="NCBI Taxonomy" id="161482"/>
    <lineage>
        <taxon>Bacteria</taxon>
        <taxon>Bacillati</taxon>
        <taxon>Actinomycetota</taxon>
        <taxon>Actinomycetes</taxon>
        <taxon>Kitasatosporales</taxon>
        <taxon>Streptomycetaceae</taxon>
        <taxon>Streptomyces</taxon>
    </lineage>
</organism>
<evidence type="ECO:0000313" key="2">
    <source>
        <dbReference type="EMBL" id="GAA1433804.1"/>
    </source>
</evidence>